<evidence type="ECO:0000313" key="5">
    <source>
        <dbReference type="EMBL" id="GAA2531175.1"/>
    </source>
</evidence>
<dbReference type="SUPFAM" id="SSF53756">
    <property type="entry name" value="UDP-Glycosyltransferase/glycogen phosphorylase"/>
    <property type="match status" value="1"/>
</dbReference>
<organism evidence="5 6">
    <name type="scientific">Pilimelia columellifera subsp. columellifera</name>
    <dbReference type="NCBI Taxonomy" id="706583"/>
    <lineage>
        <taxon>Bacteria</taxon>
        <taxon>Bacillati</taxon>
        <taxon>Actinomycetota</taxon>
        <taxon>Actinomycetes</taxon>
        <taxon>Micromonosporales</taxon>
        <taxon>Micromonosporaceae</taxon>
        <taxon>Pilimelia</taxon>
    </lineage>
</organism>
<proteinExistence type="predicted"/>
<comment type="caution">
    <text evidence="5">The sequence shown here is derived from an EMBL/GenBank/DDBJ whole genome shotgun (WGS) entry which is preliminary data.</text>
</comment>
<dbReference type="PANTHER" id="PTHR45947:SF3">
    <property type="entry name" value="SULFOQUINOVOSYL TRANSFERASE SQD2"/>
    <property type="match status" value="1"/>
</dbReference>
<accession>A0ABP6B128</accession>
<keyword evidence="2" id="KW-0808">Transferase</keyword>
<feature type="domain" description="Glycosyltransferase subfamily 4-like N-terminal" evidence="4">
    <location>
        <begin position="30"/>
        <end position="174"/>
    </location>
</feature>
<sequence>MEREAPVTGAVSGADIRRGQVVQVLASSAGGIGAHVASVTRGLRADGAPVTVCAPASALSLFDFGDAATSPVEIPPSPRLADLRAVWTLRRAIRTAGHVSVVHAHGLRAGFVAVLARTGRPLVVTWHNAPLSGGVRAVAHRVLETAVARGADVTLGASSDLVERARRVGGRDVRLGELSAPRLAPGRSRAEVRAELGLGEDVPLLLTVGRLHPQKRLDVLVAAAARWRDLRPTPLVAIAGDGPDTDTLQAQVARANAPVRLLGRRSDVADLLAAADLAVVTSSWEARQLFVQEALRAGLPLVATAVGGIPGLVGDAARLIPANDVDAVDSAVRELLGDPQERVRLTAAGRARAATWPSEAQTVAALADLYRQLDRGSGR</sequence>
<name>A0ABP6B128_9ACTN</name>
<reference evidence="6" key="1">
    <citation type="journal article" date="2019" name="Int. J. Syst. Evol. Microbiol.">
        <title>The Global Catalogue of Microorganisms (GCM) 10K type strain sequencing project: providing services to taxonomists for standard genome sequencing and annotation.</title>
        <authorList>
            <consortium name="The Broad Institute Genomics Platform"/>
            <consortium name="The Broad Institute Genome Sequencing Center for Infectious Disease"/>
            <person name="Wu L."/>
            <person name="Ma J."/>
        </authorList>
    </citation>
    <scope>NUCLEOTIDE SEQUENCE [LARGE SCALE GENOMIC DNA]</scope>
    <source>
        <strain evidence="6">JCM 3367</strain>
    </source>
</reference>
<dbReference type="InterPro" id="IPR028098">
    <property type="entry name" value="Glyco_trans_4-like_N"/>
</dbReference>
<evidence type="ECO:0000259" key="3">
    <source>
        <dbReference type="Pfam" id="PF00534"/>
    </source>
</evidence>
<keyword evidence="6" id="KW-1185">Reference proteome</keyword>
<evidence type="ECO:0000259" key="4">
    <source>
        <dbReference type="Pfam" id="PF13579"/>
    </source>
</evidence>
<dbReference type="Gene3D" id="3.40.50.2000">
    <property type="entry name" value="Glycogen Phosphorylase B"/>
    <property type="match status" value="2"/>
</dbReference>
<dbReference type="InterPro" id="IPR050194">
    <property type="entry name" value="Glycosyltransferase_grp1"/>
</dbReference>
<evidence type="ECO:0000256" key="1">
    <source>
        <dbReference type="ARBA" id="ARBA00022676"/>
    </source>
</evidence>
<dbReference type="Pfam" id="PF00534">
    <property type="entry name" value="Glycos_transf_1"/>
    <property type="match status" value="1"/>
</dbReference>
<dbReference type="Pfam" id="PF13579">
    <property type="entry name" value="Glyco_trans_4_4"/>
    <property type="match status" value="1"/>
</dbReference>
<dbReference type="Proteomes" id="UP001499978">
    <property type="component" value="Unassembled WGS sequence"/>
</dbReference>
<evidence type="ECO:0000256" key="2">
    <source>
        <dbReference type="ARBA" id="ARBA00022679"/>
    </source>
</evidence>
<gene>
    <name evidence="5" type="ORF">GCM10010201_33400</name>
</gene>
<dbReference type="InterPro" id="IPR001296">
    <property type="entry name" value="Glyco_trans_1"/>
</dbReference>
<dbReference type="CDD" id="cd03801">
    <property type="entry name" value="GT4_PimA-like"/>
    <property type="match status" value="1"/>
</dbReference>
<dbReference type="EMBL" id="BAAARY010000024">
    <property type="protein sequence ID" value="GAA2531175.1"/>
    <property type="molecule type" value="Genomic_DNA"/>
</dbReference>
<keyword evidence="1" id="KW-0328">Glycosyltransferase</keyword>
<feature type="domain" description="Glycosyl transferase family 1" evidence="3">
    <location>
        <begin position="189"/>
        <end position="351"/>
    </location>
</feature>
<evidence type="ECO:0000313" key="6">
    <source>
        <dbReference type="Proteomes" id="UP001499978"/>
    </source>
</evidence>
<protein>
    <submittedName>
        <fullName evidence="5">Glycosyltransferase family 4 protein</fullName>
    </submittedName>
</protein>
<dbReference type="PANTHER" id="PTHR45947">
    <property type="entry name" value="SULFOQUINOVOSYL TRANSFERASE SQD2"/>
    <property type="match status" value="1"/>
</dbReference>